<dbReference type="EMBL" id="LHXT01000002">
    <property type="protein sequence ID" value="KXA98904.1"/>
    <property type="molecule type" value="Genomic_DNA"/>
</dbReference>
<dbReference type="Proteomes" id="UP000070257">
    <property type="component" value="Unassembled WGS sequence"/>
</dbReference>
<keyword evidence="2" id="KW-1185">Reference proteome</keyword>
<evidence type="ECO:0000313" key="1">
    <source>
        <dbReference type="EMBL" id="KXA98904.1"/>
    </source>
</evidence>
<name>A0A656YXG8_9EURY</name>
<comment type="caution">
    <text evidence="1">The sequence shown here is derived from an EMBL/GenBank/DDBJ whole genome shotgun (WGS) entry which is preliminary data.</text>
</comment>
<evidence type="ECO:0000313" key="2">
    <source>
        <dbReference type="Proteomes" id="UP000070257"/>
    </source>
</evidence>
<gene>
    <name evidence="1" type="ORF">AKJ39_00330</name>
</gene>
<proteinExistence type="predicted"/>
<dbReference type="AlphaFoldDB" id="A0A656YXG8"/>
<organism evidence="1 2">
    <name type="scientific">candidate division MSBL1 archaeon SCGC-AAA259J03</name>
    <dbReference type="NCBI Taxonomy" id="1698269"/>
    <lineage>
        <taxon>Archaea</taxon>
        <taxon>Methanobacteriati</taxon>
        <taxon>Methanobacteriota</taxon>
        <taxon>candidate division MSBL1</taxon>
    </lineage>
</organism>
<sequence>MVFERLTGAMMKLGFRVFEPVFPVLATYFLNRRMRKWEERDLIQTFKVKVGRTEKYHYTIDLDVFLTEDQARDRIRSILNRPPIGEGR</sequence>
<accession>A0A656YXG8</accession>
<protein>
    <submittedName>
        <fullName evidence="1">Uncharacterized protein</fullName>
    </submittedName>
</protein>
<reference evidence="1 2" key="1">
    <citation type="journal article" date="2016" name="Sci. Rep.">
        <title>Metabolic traits of an uncultured archaeal lineage -MSBL1- from brine pools of the Red Sea.</title>
        <authorList>
            <person name="Mwirichia R."/>
            <person name="Alam I."/>
            <person name="Rashid M."/>
            <person name="Vinu M."/>
            <person name="Ba-Alawi W."/>
            <person name="Anthony Kamau A."/>
            <person name="Kamanda Ngugi D."/>
            <person name="Goker M."/>
            <person name="Klenk H.P."/>
            <person name="Bajic V."/>
            <person name="Stingl U."/>
        </authorList>
    </citation>
    <scope>NUCLEOTIDE SEQUENCE [LARGE SCALE GENOMIC DNA]</scope>
    <source>
        <strain evidence="1">SCGC-AAA259J03</strain>
    </source>
</reference>